<dbReference type="SUPFAM" id="SSF57667">
    <property type="entry name" value="beta-beta-alpha zinc fingers"/>
    <property type="match status" value="6"/>
</dbReference>
<evidence type="ECO:0000256" key="14">
    <source>
        <dbReference type="SAM" id="SignalP"/>
    </source>
</evidence>
<feature type="domain" description="C2H2-type" evidence="15">
    <location>
        <begin position="118"/>
        <end position="146"/>
    </location>
</feature>
<sequence>MEILKKTLILMILIVNNVYDFNDGEDPTLIKKQEIIDSGEEDDKSKILKLVPKKSQTVTQAHMCNYCNYTTGKRYLLSRHMKSHSKERPHKCTVCERGFKTLTSLQNHVNTHTGTKPYQCRSCPSAFTTSGELVRHVRYKHTHEKPHKCTICDYASVELSKMRNHMRCHTGERPYQCPHCTYASPDTFKLKRHLRIHTGEKPVFKCDHCPATCGRKTDLRIHVQKLHTSDKPIKCKRCGDAFPDRYQYKVHCKSHEGEKCYKCELCPYASMSQRHLETHMLIHTDEKPFHCKLCDQSFRQKQLLRRHHNLYHNPAYIPPPPHAKTHQCNTCQRSFRHKGNLLRHMEVHMQESTGNDRNTALKQRLEYTDSANEDESEEDTSIPTSETEFYTSTSVSIQQANQSSSPSQKDLTLLKTASLLDVKQECGDGVENCFGFDDEDDEETTNSGG</sequence>
<keyword evidence="9" id="KW-0804">Transcription</keyword>
<evidence type="ECO:0000256" key="6">
    <source>
        <dbReference type="ARBA" id="ARBA00022833"/>
    </source>
</evidence>
<feature type="chain" id="PRO_5043381827" description="CCCTC-binding factor" evidence="14">
    <location>
        <begin position="25"/>
        <end position="449"/>
    </location>
</feature>
<keyword evidence="10" id="KW-0539">Nucleus</keyword>
<dbReference type="FunFam" id="3.30.160.60:FF:000373">
    <property type="entry name" value="Putative transcriptional repressor ctcf"/>
    <property type="match status" value="1"/>
</dbReference>
<keyword evidence="17" id="KW-1185">Reference proteome</keyword>
<keyword evidence="14" id="KW-0732">Signal</keyword>
<feature type="domain" description="C2H2-type" evidence="15">
    <location>
        <begin position="233"/>
        <end position="260"/>
    </location>
</feature>
<proteinExistence type="inferred from homology"/>
<dbReference type="Proteomes" id="UP001160148">
    <property type="component" value="Unassembled WGS sequence"/>
</dbReference>
<feature type="domain" description="C2H2-type" evidence="15">
    <location>
        <begin position="175"/>
        <end position="202"/>
    </location>
</feature>
<name>A0AAV0VLI2_9HEMI</name>
<evidence type="ECO:0000313" key="16">
    <source>
        <dbReference type="EMBL" id="CAI6343528.1"/>
    </source>
</evidence>
<dbReference type="FunFam" id="3.30.160.60:FF:000255">
    <property type="entry name" value="Zinc finger and AT-hook domain containing"/>
    <property type="match status" value="1"/>
</dbReference>
<keyword evidence="7" id="KW-0805">Transcription regulation</keyword>
<evidence type="ECO:0000313" key="17">
    <source>
        <dbReference type="Proteomes" id="UP001160148"/>
    </source>
</evidence>
<evidence type="ECO:0000256" key="3">
    <source>
        <dbReference type="ARBA" id="ARBA00022723"/>
    </source>
</evidence>
<dbReference type="Pfam" id="PF00096">
    <property type="entry name" value="zf-C2H2"/>
    <property type="match status" value="3"/>
</dbReference>
<dbReference type="EMBL" id="CARXXK010000001">
    <property type="protein sequence ID" value="CAI6343528.1"/>
    <property type="molecule type" value="Genomic_DNA"/>
</dbReference>
<accession>A0AAV0VLI2</accession>
<keyword evidence="2" id="KW-0678">Repressor</keyword>
<comment type="caution">
    <text evidence="16">The sequence shown here is derived from an EMBL/GenBank/DDBJ whole genome shotgun (WGS) entry which is preliminary data.</text>
</comment>
<feature type="domain" description="C2H2-type" evidence="15">
    <location>
        <begin position="62"/>
        <end position="89"/>
    </location>
</feature>
<dbReference type="Pfam" id="PF13894">
    <property type="entry name" value="zf-C2H2_4"/>
    <property type="match status" value="1"/>
</dbReference>
<evidence type="ECO:0000256" key="5">
    <source>
        <dbReference type="ARBA" id="ARBA00022771"/>
    </source>
</evidence>
<evidence type="ECO:0000256" key="1">
    <source>
        <dbReference type="ARBA" id="ARBA00004123"/>
    </source>
</evidence>
<dbReference type="AlphaFoldDB" id="A0AAV0VLI2"/>
<dbReference type="Pfam" id="PF23611">
    <property type="entry name" value="zf-C2H2_16"/>
    <property type="match status" value="1"/>
</dbReference>
<gene>
    <name evidence="16" type="ORF">MEUPH1_LOCUS781</name>
</gene>
<comment type="subcellular location">
    <subcellularLocation>
        <location evidence="1">Nucleus</location>
    </subcellularLocation>
</comment>
<dbReference type="FunFam" id="3.30.160.60:FF:000222">
    <property type="entry name" value="Putative transcriptional repressor ctcf"/>
    <property type="match status" value="1"/>
</dbReference>
<feature type="signal peptide" evidence="14">
    <location>
        <begin position="1"/>
        <end position="24"/>
    </location>
</feature>
<dbReference type="GO" id="GO:0005634">
    <property type="term" value="C:nucleus"/>
    <property type="evidence" value="ECO:0007669"/>
    <property type="project" value="UniProtKB-SubCell"/>
</dbReference>
<dbReference type="PANTHER" id="PTHR24393">
    <property type="entry name" value="ZINC FINGER PROTEIN"/>
    <property type="match status" value="1"/>
</dbReference>
<feature type="domain" description="C2H2-type" evidence="15">
    <location>
        <begin position="326"/>
        <end position="353"/>
    </location>
</feature>
<keyword evidence="6" id="KW-0862">Zinc</keyword>
<dbReference type="InterPro" id="IPR013087">
    <property type="entry name" value="Znf_C2H2_type"/>
</dbReference>
<evidence type="ECO:0000256" key="8">
    <source>
        <dbReference type="ARBA" id="ARBA00023125"/>
    </source>
</evidence>
<dbReference type="PANTHER" id="PTHR24393:SF34">
    <property type="entry name" value="PR_SET DOMAIN 13"/>
    <property type="match status" value="1"/>
</dbReference>
<evidence type="ECO:0000256" key="12">
    <source>
        <dbReference type="ARBA" id="ARBA00079129"/>
    </source>
</evidence>
<feature type="domain" description="C2H2-type" evidence="15">
    <location>
        <begin position="261"/>
        <end position="288"/>
    </location>
</feature>
<dbReference type="SMART" id="SM00355">
    <property type="entry name" value="ZnF_C2H2"/>
    <property type="match status" value="10"/>
</dbReference>
<feature type="domain" description="C2H2-type" evidence="15">
    <location>
        <begin position="204"/>
        <end position="232"/>
    </location>
</feature>
<evidence type="ECO:0000256" key="10">
    <source>
        <dbReference type="ARBA" id="ARBA00023242"/>
    </source>
</evidence>
<dbReference type="FunFam" id="3.30.160.60:FF:000420">
    <property type="entry name" value="Putative transcriptional repressor ctcf"/>
    <property type="match status" value="1"/>
</dbReference>
<dbReference type="PROSITE" id="PS50157">
    <property type="entry name" value="ZINC_FINGER_C2H2_2"/>
    <property type="match status" value="10"/>
</dbReference>
<feature type="domain" description="C2H2-type" evidence="15">
    <location>
        <begin position="147"/>
        <end position="174"/>
    </location>
</feature>
<dbReference type="GO" id="GO:0001228">
    <property type="term" value="F:DNA-binding transcription activator activity, RNA polymerase II-specific"/>
    <property type="evidence" value="ECO:0007669"/>
    <property type="project" value="TreeGrafter"/>
</dbReference>
<dbReference type="InterPro" id="IPR036236">
    <property type="entry name" value="Znf_C2H2_sf"/>
</dbReference>
<dbReference type="Gene3D" id="3.30.160.60">
    <property type="entry name" value="Classic Zinc Finger"/>
    <property type="match status" value="9"/>
</dbReference>
<evidence type="ECO:0000256" key="13">
    <source>
        <dbReference type="PROSITE-ProRule" id="PRU00042"/>
    </source>
</evidence>
<feature type="domain" description="C2H2-type" evidence="15">
    <location>
        <begin position="289"/>
        <end position="312"/>
    </location>
</feature>
<evidence type="ECO:0000256" key="9">
    <source>
        <dbReference type="ARBA" id="ARBA00023163"/>
    </source>
</evidence>
<evidence type="ECO:0000256" key="2">
    <source>
        <dbReference type="ARBA" id="ARBA00022491"/>
    </source>
</evidence>
<comment type="similarity">
    <text evidence="11">Belongs to the CTCF zinc-finger protein family.</text>
</comment>
<organism evidence="16 17">
    <name type="scientific">Macrosiphum euphorbiae</name>
    <name type="common">potato aphid</name>
    <dbReference type="NCBI Taxonomy" id="13131"/>
    <lineage>
        <taxon>Eukaryota</taxon>
        <taxon>Metazoa</taxon>
        <taxon>Ecdysozoa</taxon>
        <taxon>Arthropoda</taxon>
        <taxon>Hexapoda</taxon>
        <taxon>Insecta</taxon>
        <taxon>Pterygota</taxon>
        <taxon>Neoptera</taxon>
        <taxon>Paraneoptera</taxon>
        <taxon>Hemiptera</taxon>
        <taxon>Sternorrhyncha</taxon>
        <taxon>Aphidomorpha</taxon>
        <taxon>Aphidoidea</taxon>
        <taxon>Aphididae</taxon>
        <taxon>Macrosiphini</taxon>
        <taxon>Macrosiphum</taxon>
    </lineage>
</organism>
<keyword evidence="3" id="KW-0479">Metal-binding</keyword>
<reference evidence="16 17" key="1">
    <citation type="submission" date="2023-01" db="EMBL/GenBank/DDBJ databases">
        <authorList>
            <person name="Whitehead M."/>
        </authorList>
    </citation>
    <scope>NUCLEOTIDE SEQUENCE [LARGE SCALE GENOMIC DNA]</scope>
</reference>
<dbReference type="FunFam" id="3.30.160.60:FF:000049">
    <property type="entry name" value="transcriptional repressor CTCF isoform X1"/>
    <property type="match status" value="1"/>
</dbReference>
<evidence type="ECO:0000256" key="7">
    <source>
        <dbReference type="ARBA" id="ARBA00023015"/>
    </source>
</evidence>
<evidence type="ECO:0000256" key="11">
    <source>
        <dbReference type="ARBA" id="ARBA00061457"/>
    </source>
</evidence>
<protein>
    <recommendedName>
        <fullName evidence="12">CCCTC-binding factor</fullName>
    </recommendedName>
</protein>
<dbReference type="GO" id="GO:0000978">
    <property type="term" value="F:RNA polymerase II cis-regulatory region sequence-specific DNA binding"/>
    <property type="evidence" value="ECO:0007669"/>
    <property type="project" value="TreeGrafter"/>
</dbReference>
<dbReference type="InterPro" id="IPR056438">
    <property type="entry name" value="Znf-C2H2_CTCF"/>
</dbReference>
<evidence type="ECO:0000256" key="4">
    <source>
        <dbReference type="ARBA" id="ARBA00022737"/>
    </source>
</evidence>
<keyword evidence="5 13" id="KW-0863">Zinc-finger</keyword>
<dbReference type="PROSITE" id="PS00028">
    <property type="entry name" value="ZINC_FINGER_C2H2_1"/>
    <property type="match status" value="6"/>
</dbReference>
<evidence type="ECO:0000259" key="15">
    <source>
        <dbReference type="PROSITE" id="PS50157"/>
    </source>
</evidence>
<keyword evidence="4" id="KW-0677">Repeat</keyword>
<dbReference type="FunFam" id="3.30.160.60:FF:000448">
    <property type="entry name" value="RE1-silencing transcription factor A"/>
    <property type="match status" value="1"/>
</dbReference>
<feature type="domain" description="C2H2-type" evidence="15">
    <location>
        <begin position="90"/>
        <end position="117"/>
    </location>
</feature>
<dbReference type="GO" id="GO:0008270">
    <property type="term" value="F:zinc ion binding"/>
    <property type="evidence" value="ECO:0007669"/>
    <property type="project" value="UniProtKB-KW"/>
</dbReference>
<keyword evidence="8" id="KW-0238">DNA-binding</keyword>